<keyword evidence="14" id="KW-1185">Reference proteome</keyword>
<geneLocation type="plasmid" evidence="13 14">
    <name>unnamed2</name>
</geneLocation>
<organism evidence="13 14">
    <name type="scientific">Roseovarius pelagicus</name>
    <dbReference type="NCBI Taxonomy" id="2980108"/>
    <lineage>
        <taxon>Bacteria</taxon>
        <taxon>Pseudomonadati</taxon>
        <taxon>Pseudomonadota</taxon>
        <taxon>Alphaproteobacteria</taxon>
        <taxon>Rhodobacterales</taxon>
        <taxon>Roseobacteraceae</taxon>
        <taxon>Roseovarius</taxon>
    </lineage>
</organism>
<dbReference type="Pfam" id="PF14226">
    <property type="entry name" value="DIOX_N"/>
    <property type="match status" value="1"/>
</dbReference>
<comment type="similarity">
    <text evidence="11">Belongs to the iron/ascorbate-dependent oxidoreductase family.</text>
</comment>
<dbReference type="PROSITE" id="PS51471">
    <property type="entry name" value="FE2OG_OXY"/>
    <property type="match status" value="1"/>
</dbReference>
<dbReference type="InterPro" id="IPR026992">
    <property type="entry name" value="DIOX_N"/>
</dbReference>
<dbReference type="SUPFAM" id="SSF51197">
    <property type="entry name" value="Clavaminate synthase-like"/>
    <property type="match status" value="1"/>
</dbReference>
<evidence type="ECO:0000259" key="12">
    <source>
        <dbReference type="PROSITE" id="PS51471"/>
    </source>
</evidence>
<evidence type="ECO:0000256" key="9">
    <source>
        <dbReference type="ARBA" id="ARBA00047725"/>
    </source>
</evidence>
<evidence type="ECO:0000256" key="5">
    <source>
        <dbReference type="ARBA" id="ARBA00019045"/>
    </source>
</evidence>
<evidence type="ECO:0000313" key="13">
    <source>
        <dbReference type="EMBL" id="UXX81502.1"/>
    </source>
</evidence>
<evidence type="ECO:0000256" key="3">
    <source>
        <dbReference type="ARBA" id="ARBA00012293"/>
    </source>
</evidence>
<dbReference type="EMBL" id="CP106737">
    <property type="protein sequence ID" value="UXX81502.1"/>
    <property type="molecule type" value="Genomic_DNA"/>
</dbReference>
<dbReference type="PANTHER" id="PTHR47990">
    <property type="entry name" value="2-OXOGLUTARATE (2OG) AND FE(II)-DEPENDENT OXYGENASE SUPERFAMILY PROTEIN-RELATED"/>
    <property type="match status" value="1"/>
</dbReference>
<dbReference type="Gene3D" id="2.60.120.330">
    <property type="entry name" value="B-lactam Antibiotic, Isopenicillin N Synthase, Chain"/>
    <property type="match status" value="1"/>
</dbReference>
<keyword evidence="11" id="KW-0408">Iron</keyword>
<comment type="pathway">
    <text evidence="2">Alkene biosynthesis; ethylene biosynthesis via 2-oxoglutarate.</text>
</comment>
<evidence type="ECO:0000256" key="10">
    <source>
        <dbReference type="ARBA" id="ARBA00049359"/>
    </source>
</evidence>
<dbReference type="InterPro" id="IPR050231">
    <property type="entry name" value="Iron_ascorbate_oxido_reductase"/>
</dbReference>
<evidence type="ECO:0000313" key="14">
    <source>
        <dbReference type="Proteomes" id="UP001064087"/>
    </source>
</evidence>
<protein>
    <recommendedName>
        <fullName evidence="5">2-oxoglutarate-dependent ethylene/succinate-forming enzyme</fullName>
        <ecNumber evidence="4">1.13.12.19</ecNumber>
        <ecNumber evidence="3">1.14.20.7</ecNumber>
    </recommendedName>
    <alternativeName>
        <fullName evidence="7">2-oxoglutarate dioxygenase (ethylene-forming)</fullName>
    </alternativeName>
    <alternativeName>
        <fullName evidence="8">2-oxoglutarate/L-arginine monooxygenase/decarboxylase (succinate-forming)</fullName>
    </alternativeName>
</protein>
<dbReference type="InterPro" id="IPR005123">
    <property type="entry name" value="Oxoglu/Fe-dep_dioxygenase_dom"/>
</dbReference>
<dbReference type="InterPro" id="IPR044861">
    <property type="entry name" value="IPNS-like_FE2OG_OXY"/>
</dbReference>
<dbReference type="PRINTS" id="PR00682">
    <property type="entry name" value="IPNSYNTHASE"/>
</dbReference>
<accession>A0ABY6D5S9</accession>
<dbReference type="Pfam" id="PF03171">
    <property type="entry name" value="2OG-FeII_Oxy"/>
    <property type="match status" value="1"/>
</dbReference>
<evidence type="ECO:0000256" key="1">
    <source>
        <dbReference type="ARBA" id="ARBA00001954"/>
    </source>
</evidence>
<reference evidence="13" key="1">
    <citation type="submission" date="2022-10" db="EMBL/GenBank/DDBJ databases">
        <title>Roseovarius pelagicus sp. nov., isolated from Arctic seawater.</title>
        <authorList>
            <person name="Hong Y.W."/>
            <person name="Hwang C.Y."/>
        </authorList>
    </citation>
    <scope>NUCLEOTIDE SEQUENCE</scope>
    <source>
        <strain evidence="13">HL-MP18</strain>
        <plasmid evidence="13">unnamed2</plasmid>
    </source>
</reference>
<comment type="catalytic activity">
    <reaction evidence="9">
        <text>2-oxoglutarate + O2 + 2 H(+) = ethene + 3 CO2 + H2O</text>
        <dbReference type="Rhea" id="RHEA:31523"/>
        <dbReference type="ChEBI" id="CHEBI:15377"/>
        <dbReference type="ChEBI" id="CHEBI:15378"/>
        <dbReference type="ChEBI" id="CHEBI:15379"/>
        <dbReference type="ChEBI" id="CHEBI:16526"/>
        <dbReference type="ChEBI" id="CHEBI:16810"/>
        <dbReference type="ChEBI" id="CHEBI:18153"/>
        <dbReference type="EC" id="1.13.12.19"/>
    </reaction>
</comment>
<dbReference type="EC" id="1.14.20.7" evidence="3"/>
<keyword evidence="6" id="KW-0266">Ethylene biosynthesis</keyword>
<dbReference type="InterPro" id="IPR027443">
    <property type="entry name" value="IPNS-like_sf"/>
</dbReference>
<evidence type="ECO:0000256" key="11">
    <source>
        <dbReference type="RuleBase" id="RU003682"/>
    </source>
</evidence>
<evidence type="ECO:0000256" key="6">
    <source>
        <dbReference type="ARBA" id="ARBA00022666"/>
    </source>
</evidence>
<dbReference type="Proteomes" id="UP001064087">
    <property type="component" value="Plasmid unnamed2"/>
</dbReference>
<proteinExistence type="inferred from homology"/>
<keyword evidence="11" id="KW-0560">Oxidoreductase</keyword>
<evidence type="ECO:0000256" key="7">
    <source>
        <dbReference type="ARBA" id="ARBA00031011"/>
    </source>
</evidence>
<comment type="cofactor">
    <cofactor evidence="1">
        <name>Fe(2+)</name>
        <dbReference type="ChEBI" id="CHEBI:29033"/>
    </cofactor>
</comment>
<name>A0ABY6D5S9_9RHOB</name>
<sequence>MCEIPIVDIGPLFGDDEKARAKTDREIANAAFDIGFMVVKNYPSDIKVGSAERNKMLKLFDIPEDDQRPYWKRNFAPENPHLYRGWFPLSSSPTRGREGYEIGPDIVRTLPADQADDVLYEPTPLPDEKLLPESWAKTTAEYYLSAENIGEHILASISRSLGIDESIFRDAFNDGISTLRLLHYPSRDNVISNGSTRYVEHDGKTFEQVAGAHVDSGLLTLLATCGVGGLQARDTHGKWIDVPVIDDSFAVNFGGLLERWTGGKIKATLHRVLGQGEHRYSIPFFFEPRPSTEIAPLPIDGIEPFEPFLYGDHLWATTTKFPENFGLAELRPPRAPYTDPLAG</sequence>
<keyword evidence="13" id="KW-0614">Plasmid</keyword>
<dbReference type="EC" id="1.13.12.19" evidence="4"/>
<evidence type="ECO:0000256" key="4">
    <source>
        <dbReference type="ARBA" id="ARBA00012531"/>
    </source>
</evidence>
<evidence type="ECO:0000256" key="2">
    <source>
        <dbReference type="ARBA" id="ARBA00004767"/>
    </source>
</evidence>
<comment type="catalytic activity">
    <reaction evidence="10">
        <text>L-arginine + 2-oxoglutarate + O2 = guanidine + L-glutamate 5-semialdehyde + succinate + CO2</text>
        <dbReference type="Rhea" id="RHEA:31535"/>
        <dbReference type="ChEBI" id="CHEBI:15379"/>
        <dbReference type="ChEBI" id="CHEBI:16526"/>
        <dbReference type="ChEBI" id="CHEBI:16810"/>
        <dbReference type="ChEBI" id="CHEBI:30031"/>
        <dbReference type="ChEBI" id="CHEBI:30087"/>
        <dbReference type="ChEBI" id="CHEBI:32682"/>
        <dbReference type="ChEBI" id="CHEBI:58066"/>
        <dbReference type="EC" id="1.14.20.7"/>
    </reaction>
</comment>
<keyword evidence="11" id="KW-0479">Metal-binding</keyword>
<evidence type="ECO:0000256" key="8">
    <source>
        <dbReference type="ARBA" id="ARBA00031282"/>
    </source>
</evidence>
<dbReference type="RefSeq" id="WP_263046699.1">
    <property type="nucleotide sequence ID" value="NZ_CP106737.1"/>
</dbReference>
<gene>
    <name evidence="13" type="ORF">N7U68_00090</name>
</gene>
<feature type="domain" description="Fe2OG dioxygenase" evidence="12">
    <location>
        <begin position="175"/>
        <end position="288"/>
    </location>
</feature>